<keyword evidence="2" id="KW-1185">Reference proteome</keyword>
<proteinExistence type="predicted"/>
<protein>
    <submittedName>
        <fullName evidence="1">Uncharacterized protein</fullName>
    </submittedName>
</protein>
<organism evidence="1 2">
    <name type="scientific">Hymenobacter busanensis</name>
    <dbReference type="NCBI Taxonomy" id="2607656"/>
    <lineage>
        <taxon>Bacteria</taxon>
        <taxon>Pseudomonadati</taxon>
        <taxon>Bacteroidota</taxon>
        <taxon>Cytophagia</taxon>
        <taxon>Cytophagales</taxon>
        <taxon>Hymenobacteraceae</taxon>
        <taxon>Hymenobacter</taxon>
    </lineage>
</organism>
<accession>A0A7L5A011</accession>
<dbReference type="AlphaFoldDB" id="A0A7L5A011"/>
<dbReference type="EMBL" id="VTWU01000002">
    <property type="protein sequence ID" value="KAA9338459.1"/>
    <property type="molecule type" value="Genomic_DNA"/>
</dbReference>
<gene>
    <name evidence="1" type="ORF">F0P96_06395</name>
</gene>
<dbReference type="RefSeq" id="WP_151078004.1">
    <property type="nucleotide sequence ID" value="NZ_CP047647.1"/>
</dbReference>
<evidence type="ECO:0000313" key="2">
    <source>
        <dbReference type="Proteomes" id="UP000326380"/>
    </source>
</evidence>
<name>A0A7L5A011_9BACT</name>
<sequence length="133" mass="15300">MKLKKLKSIGHNAAHSYFSTMSHIGQQYTCTVLHRFALHNDLSQLELDVLKAEMHPLRSTEVEASLSNFRQQFFDLLQHEDISVEAVKSYKLVVERLGDRVDVIDICCRPELVDMNDKVHVCAGVWQKYPESV</sequence>
<dbReference type="Proteomes" id="UP000326380">
    <property type="component" value="Unassembled WGS sequence"/>
</dbReference>
<reference evidence="1 2" key="1">
    <citation type="submission" date="2019-09" db="EMBL/GenBank/DDBJ databases">
        <title>Genome sequence of Hymenobacter sp. M3.</title>
        <authorList>
            <person name="Srinivasan S."/>
        </authorList>
    </citation>
    <scope>NUCLEOTIDE SEQUENCE [LARGE SCALE GENOMIC DNA]</scope>
    <source>
        <strain evidence="1 2">M3</strain>
    </source>
</reference>
<comment type="caution">
    <text evidence="1">The sequence shown here is derived from an EMBL/GenBank/DDBJ whole genome shotgun (WGS) entry which is preliminary data.</text>
</comment>
<evidence type="ECO:0000313" key="1">
    <source>
        <dbReference type="EMBL" id="KAA9338459.1"/>
    </source>
</evidence>